<protein>
    <recommendedName>
        <fullName evidence="4">Type 4 fimbrial biogenesis protein PilX N-terminal domain-containing protein</fullName>
    </recommendedName>
</protein>
<organism evidence="2 3">
    <name type="scientific">Planococcus halocryophilus</name>
    <dbReference type="NCBI Taxonomy" id="1215089"/>
    <lineage>
        <taxon>Bacteria</taxon>
        <taxon>Bacillati</taxon>
        <taxon>Bacillota</taxon>
        <taxon>Bacilli</taxon>
        <taxon>Bacillales</taxon>
        <taxon>Caryophanaceae</taxon>
        <taxon>Planococcus</taxon>
    </lineage>
</organism>
<dbReference type="Proteomes" id="UP000092687">
    <property type="component" value="Chromosome"/>
</dbReference>
<sequence length="319" mass="35419">MKPIRNEKGYALLFVMLLVVLFTIMGMGLFTMNMNAAKQFSMKEKQVGARHQAEMGVLHYKAELAETVKLNPRKVNLSCADLTKAVSGTSEDGKSRYVVNTTDVQCSLTNGDFSISVISKGDYLDREDKIKAKLYVKNKRGNTLNSGEIPKPIDYDDTLKIVNSSGIFMNGVYRQTENSLQVMGEVRGETGNSSGGNDILIQRNLYVDKDIYFQNHGCLVVRGDLVVLEGINVGNKVYIFVYGDIYFNSYTYSSSNSRLFVSGNEYVNGVKVTKKFAKVPSGSKYSYNGGECTLSSPKPGVLTPIWDFNGETEVDYFVN</sequence>
<evidence type="ECO:0000313" key="2">
    <source>
        <dbReference type="EMBL" id="ANU12764.1"/>
    </source>
</evidence>
<keyword evidence="1" id="KW-1133">Transmembrane helix</keyword>
<name>A0A1C7DMY5_9BACL</name>
<dbReference type="AlphaFoldDB" id="A0A1C7DMY5"/>
<dbReference type="STRING" id="1215089.BBI08_02435"/>
<feature type="transmembrane region" description="Helical" evidence="1">
    <location>
        <begin position="12"/>
        <end position="32"/>
    </location>
</feature>
<gene>
    <name evidence="2" type="ORF">BBI08_02435</name>
</gene>
<keyword evidence="3" id="KW-1185">Reference proteome</keyword>
<evidence type="ECO:0000256" key="1">
    <source>
        <dbReference type="SAM" id="Phobius"/>
    </source>
</evidence>
<proteinExistence type="predicted"/>
<reference evidence="2" key="1">
    <citation type="submission" date="2016-10" db="EMBL/GenBank/DDBJ databases">
        <authorList>
            <person name="de Groot N.N."/>
        </authorList>
    </citation>
    <scope>NUCLEOTIDE SEQUENCE</scope>
    <source>
        <strain evidence="2">DSM 24743</strain>
    </source>
</reference>
<dbReference type="KEGG" id="phc:BBI08_02435"/>
<keyword evidence="1" id="KW-0472">Membrane</keyword>
<keyword evidence="1" id="KW-0812">Transmembrane</keyword>
<evidence type="ECO:0008006" key="4">
    <source>
        <dbReference type="Google" id="ProtNLM"/>
    </source>
</evidence>
<dbReference type="EMBL" id="CP016537">
    <property type="protein sequence ID" value="ANU12764.1"/>
    <property type="molecule type" value="Genomic_DNA"/>
</dbReference>
<dbReference type="OrthoDB" id="2440656at2"/>
<evidence type="ECO:0000313" key="3">
    <source>
        <dbReference type="Proteomes" id="UP000092687"/>
    </source>
</evidence>
<accession>A0A1C7DMY5</accession>
<dbReference type="RefSeq" id="WP_065527884.1">
    <property type="nucleotide sequence ID" value="NZ_CP016537.2"/>
</dbReference>